<evidence type="ECO:0000256" key="1">
    <source>
        <dbReference type="SAM" id="MobiDB-lite"/>
    </source>
</evidence>
<feature type="compositionally biased region" description="Low complexity" evidence="1">
    <location>
        <begin position="952"/>
        <end position="961"/>
    </location>
</feature>
<feature type="region of interest" description="Disordered" evidence="1">
    <location>
        <begin position="207"/>
        <end position="255"/>
    </location>
</feature>
<feature type="region of interest" description="Disordered" evidence="1">
    <location>
        <begin position="497"/>
        <end position="564"/>
    </location>
</feature>
<feature type="region of interest" description="Disordered" evidence="1">
    <location>
        <begin position="680"/>
        <end position="870"/>
    </location>
</feature>
<feature type="region of interest" description="Disordered" evidence="1">
    <location>
        <begin position="416"/>
        <end position="438"/>
    </location>
</feature>
<feature type="compositionally biased region" description="Basic and acidic residues" evidence="1">
    <location>
        <begin position="721"/>
        <end position="732"/>
    </location>
</feature>
<reference evidence="2" key="1">
    <citation type="submission" date="2015-11" db="EMBL/GenBank/DDBJ databases">
        <title>De novo transcriptome assembly of four potential Pierce s Disease insect vectors from Arizona vineyards.</title>
        <authorList>
            <person name="Tassone E.E."/>
        </authorList>
    </citation>
    <scope>NUCLEOTIDE SEQUENCE</scope>
</reference>
<evidence type="ECO:0000313" key="2">
    <source>
        <dbReference type="EMBL" id="JAT23628.1"/>
    </source>
</evidence>
<feature type="compositionally biased region" description="Basic and acidic residues" evidence="1">
    <location>
        <begin position="757"/>
        <end position="767"/>
    </location>
</feature>
<feature type="compositionally biased region" description="Basic and acidic residues" evidence="1">
    <location>
        <begin position="1246"/>
        <end position="1257"/>
    </location>
</feature>
<feature type="compositionally biased region" description="Basic and acidic residues" evidence="1">
    <location>
        <begin position="680"/>
        <end position="689"/>
    </location>
</feature>
<feature type="compositionally biased region" description="Basic residues" evidence="1">
    <location>
        <begin position="1275"/>
        <end position="1284"/>
    </location>
</feature>
<feature type="region of interest" description="Disordered" evidence="1">
    <location>
        <begin position="350"/>
        <end position="370"/>
    </location>
</feature>
<protein>
    <submittedName>
        <fullName evidence="2">Uncharacterized protein</fullName>
    </submittedName>
</protein>
<feature type="compositionally biased region" description="Polar residues" evidence="1">
    <location>
        <begin position="425"/>
        <end position="438"/>
    </location>
</feature>
<feature type="compositionally biased region" description="Polar residues" evidence="1">
    <location>
        <begin position="350"/>
        <end position="365"/>
    </location>
</feature>
<feature type="compositionally biased region" description="Basic and acidic residues" evidence="1">
    <location>
        <begin position="544"/>
        <end position="564"/>
    </location>
</feature>
<dbReference type="EMBL" id="GEBQ01016349">
    <property type="protein sequence ID" value="JAT23628.1"/>
    <property type="molecule type" value="Transcribed_RNA"/>
</dbReference>
<accession>A0A1B6LJ06</accession>
<feature type="compositionally biased region" description="Basic residues" evidence="1">
    <location>
        <begin position="1458"/>
        <end position="1471"/>
    </location>
</feature>
<feature type="region of interest" description="Disordered" evidence="1">
    <location>
        <begin position="1232"/>
        <end position="1292"/>
    </location>
</feature>
<feature type="region of interest" description="Disordered" evidence="1">
    <location>
        <begin position="1390"/>
        <end position="1472"/>
    </location>
</feature>
<feature type="compositionally biased region" description="Basic and acidic residues" evidence="1">
    <location>
        <begin position="207"/>
        <end position="217"/>
    </location>
</feature>
<feature type="compositionally biased region" description="Basic and acidic residues" evidence="1">
    <location>
        <begin position="165"/>
        <end position="183"/>
    </location>
</feature>
<proteinExistence type="predicted"/>
<feature type="compositionally biased region" description="Basic and acidic residues" evidence="1">
    <location>
        <begin position="228"/>
        <end position="239"/>
    </location>
</feature>
<feature type="compositionally biased region" description="Acidic residues" evidence="1">
    <location>
        <begin position="818"/>
        <end position="840"/>
    </location>
</feature>
<organism evidence="2">
    <name type="scientific">Graphocephala atropunctata</name>
    <dbReference type="NCBI Taxonomy" id="36148"/>
    <lineage>
        <taxon>Eukaryota</taxon>
        <taxon>Metazoa</taxon>
        <taxon>Ecdysozoa</taxon>
        <taxon>Arthropoda</taxon>
        <taxon>Hexapoda</taxon>
        <taxon>Insecta</taxon>
        <taxon>Pterygota</taxon>
        <taxon>Neoptera</taxon>
        <taxon>Paraneoptera</taxon>
        <taxon>Hemiptera</taxon>
        <taxon>Auchenorrhyncha</taxon>
        <taxon>Membracoidea</taxon>
        <taxon>Cicadellidae</taxon>
        <taxon>Cicadellinae</taxon>
        <taxon>Cicadellini</taxon>
        <taxon>Graphocephala</taxon>
    </lineage>
</organism>
<feature type="compositionally biased region" description="Polar residues" evidence="1">
    <location>
        <begin position="15"/>
        <end position="26"/>
    </location>
</feature>
<sequence>MEKASTPRNRLTRSAAKQVNTPSNNVDQDDQISNEDLKPNVRRTRRKTNTKMKTNGDALICSPQTPNNAVENKRLKSNEEISDGNSFDGYDSENSNLSSKQNNSPKLSYHKTPSPTISRKSLRTRRSITPGPELESSASKRMKRSTSEGKMDSLCTPTNRRGMRAKSESKDFKPKSTDFDKLSSESCNRYNPKLSTLRVIEKIVEANEGDDSSHDDEPLTNLIGGAKSQKEHTEQDKSCGDLSQGVPNSELRNHDSTPTEVLISETHSEIAVCNTRVELNNSEEGVAKKENQEQEECHNTKPNLAENTFDSIPMEQVAQKTEVFETSAIIVKVDSKDSENTEDKLSISASFSEETVEPTVQSAETPSKDETICPDIYKENEAHAITEEENEKCDSDSIEIDIIAVDSNSLEAPLKPSIEAKNCHKQSTTSEMSAESSIVTQTDNVLTENNNINPISLQLETDSLDDPNDKVLSDSNKVNISFKSNTSVKDMETKNLSISSNSEKDTCHKDNDDSNDIFESPDNNDPDKNEDVENEGDLISNIHLDNKKPIEDDTECSKEFEQEHNKKNSFELHANQSQQCNDDLSDSVLIEESEDSPTNENSGNQVCYVVEEIDVSESCNVEIRNDTTENIEFIQSGFSENLEQHAQNLMEQDQSVFDKRNEGAKQIMDEHNENELAEIKDDSNVVKETEQDETLVLESPMHVNQENEHQLDNNYEDNNYDEDRISNEERNYDSNQDFDEDENDKEHKKYKGNGNFDEEKFKNETSNKIDSGSDSDIYKDMSDFGTDGDEQKEGSQFNDSASSELGSGDSEEYRSSVEEEELEEGVLEEEDENNANEENQECLRSNKNNEQCERKDDISHDIKDGEKFFDNDNPITYDKALAILNKNRVKKIDDEEFFDMFTEELNRVSGKSDSDSDIAIVDEYIMEPEETTSKPSKHPGNPPGNSKPPIQRPNKPLLTRPKLPPPGFYFNQQRPPRITMPRMNFRVPNFNPHNIPIRGPVMFNQIPPPNQPMLDPRMFNTQVPPDVNYSTAVFNHPMGPNTQMGYPRAAPPLKVRSVNAMNSSQLYNEMDRSYAGLQTEATSALETNTSMSGENRGNLRCAATMTETDENLGKTSSSSASRNSGIKSVSTPILNLLGLDKQKLKQLKQVLGINKKKSFHILKKDSCERKRKGRRKFRKSSKQSESAFKKSLVKQIIDSDSATFTDKRLMRPSDVQSSSETSSDDQRAFLLRSRKDASSLSSSESESDRTETPDRKVNLLGGNPVSVTFPSQRAKNARRFRKKRQYESSSESIPTILEKKKKYNATVISDTELKVQKKMTQKKKENTKKSTFVKSNCGTFTVDGVTASSQSSDSEMLSQEEQIVSPSEDYHLQELNKIRKDVKSGRNRLSNMFSQHNISKDLRGNKESERENITRKRKRSKVKKLPTEILDTLSSDEDSAAKMQQSADSGSDEAVTVPRKKHKKGSRKAKVKSGISGESYVPCVTAGATQFGLSRLDKVAAHTLKAAQFRSDQLYGASVKRITTAELMKTKNKQKFNESTQKKKNKRITRAPTSETE</sequence>
<feature type="compositionally biased region" description="Basic and acidic residues" evidence="1">
    <location>
        <begin position="1398"/>
        <end position="1414"/>
    </location>
</feature>
<feature type="compositionally biased region" description="Basic and acidic residues" evidence="1">
    <location>
        <begin position="850"/>
        <end position="870"/>
    </location>
</feature>
<feature type="compositionally biased region" description="Polar residues" evidence="1">
    <location>
        <begin position="794"/>
        <end position="805"/>
    </location>
</feature>
<feature type="compositionally biased region" description="Basic residues" evidence="1">
    <location>
        <begin position="1169"/>
        <end position="1181"/>
    </location>
</feature>
<feature type="region of interest" description="Disordered" evidence="1">
    <location>
        <begin position="929"/>
        <end position="967"/>
    </location>
</feature>
<feature type="compositionally biased region" description="Basic and acidic residues" evidence="1">
    <location>
        <begin position="502"/>
        <end position="512"/>
    </location>
</feature>
<gene>
    <name evidence="2" type="ORF">g.25814</name>
</gene>
<feature type="region of interest" description="Disordered" evidence="1">
    <location>
        <begin position="1"/>
        <end position="184"/>
    </location>
</feature>
<feature type="compositionally biased region" description="Basic residues" evidence="1">
    <location>
        <begin position="40"/>
        <end position="50"/>
    </location>
</feature>
<feature type="region of interest" description="Disordered" evidence="1">
    <location>
        <begin position="1528"/>
        <end position="1557"/>
    </location>
</feature>
<feature type="region of interest" description="Disordered" evidence="1">
    <location>
        <begin position="1107"/>
        <end position="1126"/>
    </location>
</feature>
<feature type="region of interest" description="Disordered" evidence="1">
    <location>
        <begin position="1163"/>
        <end position="1188"/>
    </location>
</feature>
<feature type="compositionally biased region" description="Basic residues" evidence="1">
    <location>
        <begin position="1415"/>
        <end position="1424"/>
    </location>
</feature>
<feature type="compositionally biased region" description="Polar residues" evidence="1">
    <location>
        <begin position="1113"/>
        <end position="1126"/>
    </location>
</feature>
<name>A0A1B6LJ06_9HEMI</name>
<feature type="compositionally biased region" description="Polar residues" evidence="1">
    <location>
        <begin position="92"/>
        <end position="119"/>
    </location>
</feature>